<protein>
    <recommendedName>
        <fullName evidence="3">Response regulator</fullName>
    </recommendedName>
</protein>
<dbReference type="EMBL" id="CP157743">
    <property type="protein sequence ID" value="XBS20704.1"/>
    <property type="molecule type" value="Genomic_DNA"/>
</dbReference>
<evidence type="ECO:0000313" key="1">
    <source>
        <dbReference type="EMBL" id="XBS20704.1"/>
    </source>
</evidence>
<organism evidence="1 2">
    <name type="scientific">Methylomarinum roseum</name>
    <dbReference type="NCBI Taxonomy" id="3067653"/>
    <lineage>
        <taxon>Bacteria</taxon>
        <taxon>Pseudomonadati</taxon>
        <taxon>Pseudomonadota</taxon>
        <taxon>Gammaproteobacteria</taxon>
        <taxon>Methylococcales</taxon>
        <taxon>Methylococcaceae</taxon>
        <taxon>Methylomarinum</taxon>
    </lineage>
</organism>
<sequence>MTTVYIIDNTGDLISAAGRRLANASVCENEVQCLNRLETGEPAIVFCYYPVLDEVTIELIEMLRQVNAAAEIIVVGNQLPEEQIIKCLLAGAKGYQNIDTLSQYIDKLIKVVAGGEAWVSRKMVAKLIDYWRRLHPAEAAL</sequence>
<dbReference type="AlphaFoldDB" id="A0AAU7NUN7"/>
<keyword evidence="2" id="KW-1185">Reference proteome</keyword>
<gene>
    <name evidence="1" type="ORF">Q9L42_000815</name>
</gene>
<dbReference type="RefSeq" id="WP_305906520.1">
    <property type="nucleotide sequence ID" value="NZ_CP157743.1"/>
</dbReference>
<evidence type="ECO:0008006" key="3">
    <source>
        <dbReference type="Google" id="ProtNLM"/>
    </source>
</evidence>
<dbReference type="SUPFAM" id="SSF52172">
    <property type="entry name" value="CheY-like"/>
    <property type="match status" value="1"/>
</dbReference>
<accession>A0AAU7NUN7</accession>
<reference evidence="1 2" key="1">
    <citation type="journal article" date="2024" name="Microbiology">
        <title>Methylomarinum rosea sp. nov., a novel halophilic methanotrophic bacterium from the hypersaline Lake Elton.</title>
        <authorList>
            <person name="Suleimanov R.Z."/>
            <person name="Oshkin I.Y."/>
            <person name="Danilova O.V."/>
            <person name="Suzina N.E."/>
            <person name="Dedysh S.N."/>
        </authorList>
    </citation>
    <scope>NUCLEOTIDE SEQUENCE [LARGE SCALE GENOMIC DNA]</scope>
    <source>
        <strain evidence="1 2">Ch1-1</strain>
    </source>
</reference>
<dbReference type="InterPro" id="IPR011006">
    <property type="entry name" value="CheY-like_superfamily"/>
</dbReference>
<proteinExistence type="predicted"/>
<dbReference type="Gene3D" id="3.40.50.2300">
    <property type="match status" value="1"/>
</dbReference>
<dbReference type="KEGG" id="mech:Q9L42_000815"/>
<evidence type="ECO:0000313" key="2">
    <source>
        <dbReference type="Proteomes" id="UP001225378"/>
    </source>
</evidence>
<name>A0AAU7NUN7_9GAMM</name>
<dbReference type="Proteomes" id="UP001225378">
    <property type="component" value="Chromosome"/>
</dbReference>